<feature type="domain" description="Peptidase S8/S53" evidence="5">
    <location>
        <begin position="146"/>
        <end position="381"/>
    </location>
</feature>
<keyword evidence="3 4" id="KW-0720">Serine protease</keyword>
<keyword evidence="2 4" id="KW-0378">Hydrolase</keyword>
<comment type="similarity">
    <text evidence="4">Belongs to the peptidase S8 family.</text>
</comment>
<keyword evidence="7" id="KW-1185">Reference proteome</keyword>
<feature type="active site" description="Charge relay system" evidence="4">
    <location>
        <position position="350"/>
    </location>
</feature>
<dbReference type="Pfam" id="PF00082">
    <property type="entry name" value="Peptidase_S8"/>
    <property type="match status" value="1"/>
</dbReference>
<dbReference type="GO" id="GO:0004252">
    <property type="term" value="F:serine-type endopeptidase activity"/>
    <property type="evidence" value="ECO:0007669"/>
    <property type="project" value="UniProtKB-UniRule"/>
</dbReference>
<gene>
    <name evidence="6" type="ORF">EA58_03560</name>
</gene>
<dbReference type="PANTHER" id="PTHR42884">
    <property type="entry name" value="PROPROTEIN CONVERTASE SUBTILISIN/KEXIN-RELATED"/>
    <property type="match status" value="1"/>
</dbReference>
<dbReference type="SUPFAM" id="SSF52743">
    <property type="entry name" value="Subtilisin-like"/>
    <property type="match status" value="1"/>
</dbReference>
<feature type="active site" description="Charge relay system" evidence="4">
    <location>
        <position position="198"/>
    </location>
</feature>
<sequence length="406" mass="44404">MAGHWPASLSVLYQGKPVVLRLVEAAPAQPIYSHTLLGNQGLRVGNRLLVRHQKQFNFNDRLDGQYETAIVFELEDRYWSMIVTAGAEDSLDLLKQLQSTSGIELVEPDFLQVRLFRQPQDTVLPQTAGRPVREQLGVNQWPEKAGQAVNIAVIDAAFSLADAALQPINVKLHYDVDNRHPLPFDASSIAESGFDTMHGDANLATIWSKKAGYTGLAPDANAILLRRDRNWTSDILTALQLAFLSHADIVQAAWTLPFTQQALSDALTFLNENGRNGKGTVIVAAVGNRKHDLDHSFSLAAQPQVLAVNAESQGRSWPVSGRTIASQVPVPYQVYSNVTGEYSLTYSNTSAATAATTGVLAAVLSVDPLLSAQQVSQLVRQYSRPVLQAQSLMQRVQPHLRTPESN</sequence>
<comment type="caution">
    <text evidence="6">The sequence shown here is derived from an EMBL/GenBank/DDBJ whole genome shotgun (WGS) entry which is preliminary data.</text>
</comment>
<dbReference type="Gene3D" id="3.40.50.200">
    <property type="entry name" value="Peptidase S8/S53 domain"/>
    <property type="match status" value="1"/>
</dbReference>
<protein>
    <recommendedName>
        <fullName evidence="5">Peptidase S8/S53 domain-containing protein</fullName>
    </recommendedName>
</protein>
<keyword evidence="1 4" id="KW-0645">Protease</keyword>
<accession>A0A066RUR2</accession>
<dbReference type="EMBL" id="JMIB01000005">
    <property type="protein sequence ID" value="KDM92846.1"/>
    <property type="molecule type" value="Genomic_DNA"/>
</dbReference>
<evidence type="ECO:0000313" key="7">
    <source>
        <dbReference type="Proteomes" id="UP000027192"/>
    </source>
</evidence>
<name>A0A066RUR2_9GAMM</name>
<dbReference type="Proteomes" id="UP000027192">
    <property type="component" value="Unassembled WGS sequence"/>
</dbReference>
<reference evidence="6 7" key="1">
    <citation type="submission" date="2014-04" db="EMBL/GenBank/DDBJ databases">
        <title>Draft genome sequence of Photobacterium halotolerans S2753: a solonamide, ngercheumicin and holomycin producer.</title>
        <authorList>
            <person name="Machado H.R."/>
            <person name="Gram L."/>
        </authorList>
    </citation>
    <scope>NUCLEOTIDE SEQUENCE [LARGE SCALE GENOMIC DNA]</scope>
    <source>
        <strain evidence="6 7">S2753</strain>
    </source>
</reference>
<dbReference type="GO" id="GO:0016485">
    <property type="term" value="P:protein processing"/>
    <property type="evidence" value="ECO:0007669"/>
    <property type="project" value="TreeGrafter"/>
</dbReference>
<dbReference type="PROSITE" id="PS51892">
    <property type="entry name" value="SUBTILASE"/>
    <property type="match status" value="1"/>
</dbReference>
<proteinExistence type="inferred from homology"/>
<dbReference type="PANTHER" id="PTHR42884:SF14">
    <property type="entry name" value="NEUROENDOCRINE CONVERTASE 1"/>
    <property type="match status" value="1"/>
</dbReference>
<evidence type="ECO:0000313" key="6">
    <source>
        <dbReference type="EMBL" id="KDM92846.1"/>
    </source>
</evidence>
<dbReference type="InterPro" id="IPR000209">
    <property type="entry name" value="Peptidase_S8/S53_dom"/>
</dbReference>
<dbReference type="STRING" id="1654360.EA58_03560"/>
<dbReference type="GO" id="GO:0016020">
    <property type="term" value="C:membrane"/>
    <property type="evidence" value="ECO:0007669"/>
    <property type="project" value="TreeGrafter"/>
</dbReference>
<evidence type="ECO:0000256" key="1">
    <source>
        <dbReference type="ARBA" id="ARBA00022670"/>
    </source>
</evidence>
<dbReference type="InterPro" id="IPR036852">
    <property type="entry name" value="Peptidase_S8/S53_dom_sf"/>
</dbReference>
<evidence type="ECO:0000256" key="2">
    <source>
        <dbReference type="ARBA" id="ARBA00022801"/>
    </source>
</evidence>
<organism evidence="6 7">
    <name type="scientific">Photobacterium galatheae</name>
    <dbReference type="NCBI Taxonomy" id="1654360"/>
    <lineage>
        <taxon>Bacteria</taxon>
        <taxon>Pseudomonadati</taxon>
        <taxon>Pseudomonadota</taxon>
        <taxon>Gammaproteobacteria</taxon>
        <taxon>Vibrionales</taxon>
        <taxon>Vibrionaceae</taxon>
        <taxon>Photobacterium</taxon>
    </lineage>
</organism>
<dbReference type="AlphaFoldDB" id="A0A066RUR2"/>
<feature type="active site" description="Charge relay system" evidence="4">
    <location>
        <position position="155"/>
    </location>
</feature>
<evidence type="ECO:0000256" key="4">
    <source>
        <dbReference type="PROSITE-ProRule" id="PRU01240"/>
    </source>
</evidence>
<evidence type="ECO:0000256" key="3">
    <source>
        <dbReference type="ARBA" id="ARBA00022825"/>
    </source>
</evidence>
<evidence type="ECO:0000259" key="5">
    <source>
        <dbReference type="Pfam" id="PF00082"/>
    </source>
</evidence>